<dbReference type="InterPro" id="IPR052355">
    <property type="entry name" value="CENP-V-like"/>
</dbReference>
<dbReference type="OrthoDB" id="327703at2"/>
<sequence length="128" mass="13978">MADAPSNTFTLQGSCHCGAVRLTLPSMPETAISCNCSLCRRVGGVWAYYPFGTVTIEGHPENTTDYVWGDKTLRTIRCKHCGSVTHWEPTSGELGARHGVNLNNFDPSLSASVLVRHFDGADTWSFID</sequence>
<reference evidence="5 6" key="1">
    <citation type="submission" date="2019-03" db="EMBL/GenBank/DDBJ databases">
        <title>Sapientia aquatica gen. nov., sp. nov., isolated from a crater lake.</title>
        <authorList>
            <person name="Felfoldi T."/>
            <person name="Szabo A."/>
            <person name="Toth E."/>
            <person name="Schumann P."/>
            <person name="Keki Z."/>
            <person name="Marialigeti K."/>
            <person name="Mathe I."/>
        </authorList>
    </citation>
    <scope>NUCLEOTIDE SEQUENCE [LARGE SCALE GENOMIC DNA]</scope>
    <source>
        <strain evidence="5 6">SA-152</strain>
    </source>
</reference>
<dbReference type="EMBL" id="SMYL01000010">
    <property type="protein sequence ID" value="TDK62782.1"/>
    <property type="molecule type" value="Genomic_DNA"/>
</dbReference>
<dbReference type="AlphaFoldDB" id="A0A4R5VUM5"/>
<dbReference type="InterPro" id="IPR006913">
    <property type="entry name" value="CENP-V/GFA"/>
</dbReference>
<dbReference type="PROSITE" id="PS51891">
    <property type="entry name" value="CENP_V_GFA"/>
    <property type="match status" value="1"/>
</dbReference>
<keyword evidence="6" id="KW-1185">Reference proteome</keyword>
<organism evidence="5 6">
    <name type="scientific">Sapientia aquatica</name>
    <dbReference type="NCBI Taxonomy" id="1549640"/>
    <lineage>
        <taxon>Bacteria</taxon>
        <taxon>Pseudomonadati</taxon>
        <taxon>Pseudomonadota</taxon>
        <taxon>Betaproteobacteria</taxon>
        <taxon>Burkholderiales</taxon>
        <taxon>Oxalobacteraceae</taxon>
        <taxon>Sapientia</taxon>
    </lineage>
</organism>
<evidence type="ECO:0000256" key="3">
    <source>
        <dbReference type="ARBA" id="ARBA00022833"/>
    </source>
</evidence>
<dbReference type="GO" id="GO:0016846">
    <property type="term" value="F:carbon-sulfur lyase activity"/>
    <property type="evidence" value="ECO:0007669"/>
    <property type="project" value="InterPro"/>
</dbReference>
<dbReference type="InterPro" id="IPR011057">
    <property type="entry name" value="Mss4-like_sf"/>
</dbReference>
<protein>
    <submittedName>
        <fullName evidence="5">GFA family protein</fullName>
    </submittedName>
</protein>
<comment type="similarity">
    <text evidence="1">Belongs to the Gfa family.</text>
</comment>
<dbReference type="Pfam" id="PF04828">
    <property type="entry name" value="GFA"/>
    <property type="match status" value="1"/>
</dbReference>
<dbReference type="PANTHER" id="PTHR28620">
    <property type="entry name" value="CENTROMERE PROTEIN V"/>
    <property type="match status" value="1"/>
</dbReference>
<dbReference type="Gene3D" id="2.170.150.70">
    <property type="match status" value="1"/>
</dbReference>
<name>A0A4R5VUM5_9BURK</name>
<comment type="caution">
    <text evidence="5">The sequence shown here is derived from an EMBL/GenBank/DDBJ whole genome shotgun (WGS) entry which is preliminary data.</text>
</comment>
<evidence type="ECO:0000313" key="6">
    <source>
        <dbReference type="Proteomes" id="UP000294829"/>
    </source>
</evidence>
<dbReference type="PANTHER" id="PTHR28620:SF1">
    <property type="entry name" value="CENP-V_GFA DOMAIN-CONTAINING PROTEIN"/>
    <property type="match status" value="1"/>
</dbReference>
<gene>
    <name evidence="5" type="ORF">E2I14_15885</name>
</gene>
<proteinExistence type="inferred from homology"/>
<evidence type="ECO:0000313" key="5">
    <source>
        <dbReference type="EMBL" id="TDK62782.1"/>
    </source>
</evidence>
<dbReference type="RefSeq" id="WP_133330321.1">
    <property type="nucleotide sequence ID" value="NZ_SMYL01000010.1"/>
</dbReference>
<keyword evidence="2" id="KW-0479">Metal-binding</keyword>
<feature type="domain" description="CENP-V/GFA" evidence="4">
    <location>
        <begin position="11"/>
        <end position="125"/>
    </location>
</feature>
<keyword evidence="3" id="KW-0862">Zinc</keyword>
<accession>A0A4R5VUM5</accession>
<evidence type="ECO:0000256" key="1">
    <source>
        <dbReference type="ARBA" id="ARBA00005495"/>
    </source>
</evidence>
<dbReference type="Proteomes" id="UP000294829">
    <property type="component" value="Unassembled WGS sequence"/>
</dbReference>
<evidence type="ECO:0000256" key="2">
    <source>
        <dbReference type="ARBA" id="ARBA00022723"/>
    </source>
</evidence>
<dbReference type="SUPFAM" id="SSF51316">
    <property type="entry name" value="Mss4-like"/>
    <property type="match status" value="1"/>
</dbReference>
<evidence type="ECO:0000259" key="4">
    <source>
        <dbReference type="PROSITE" id="PS51891"/>
    </source>
</evidence>
<dbReference type="GO" id="GO:0046872">
    <property type="term" value="F:metal ion binding"/>
    <property type="evidence" value="ECO:0007669"/>
    <property type="project" value="UniProtKB-KW"/>
</dbReference>